<dbReference type="PANTHER" id="PTHR32282">
    <property type="entry name" value="BINDING PROTEIN TRANSPEPTIDASE, PUTATIVE-RELATED"/>
    <property type="match status" value="1"/>
</dbReference>
<evidence type="ECO:0000256" key="3">
    <source>
        <dbReference type="ARBA" id="ARBA00022676"/>
    </source>
</evidence>
<name>A0ABP4P1K5_9ACTN</name>
<comment type="catalytic activity">
    <reaction evidence="7">
        <text>Preferential cleavage: (Ac)2-L-Lys-D-Ala-|-D-Ala. Also transpeptidation of peptidyl-alanyl moieties that are N-acyl substituents of D-alanine.</text>
        <dbReference type="EC" id="3.4.16.4"/>
    </reaction>
</comment>
<dbReference type="EMBL" id="BAAAQD010000043">
    <property type="protein sequence ID" value="GAA1569807.1"/>
    <property type="molecule type" value="Genomic_DNA"/>
</dbReference>
<keyword evidence="10" id="KW-0732">Signal</keyword>
<feature type="compositionally biased region" description="Polar residues" evidence="9">
    <location>
        <begin position="386"/>
        <end position="401"/>
    </location>
</feature>
<feature type="domain" description="Glycosyl transferase family 51" evidence="12">
    <location>
        <begin position="74"/>
        <end position="258"/>
    </location>
</feature>
<dbReference type="PANTHER" id="PTHR32282:SF33">
    <property type="entry name" value="PEPTIDOGLYCAN GLYCOSYLTRANSFERASE"/>
    <property type="match status" value="1"/>
</dbReference>
<dbReference type="Pfam" id="PF00912">
    <property type="entry name" value="Transgly"/>
    <property type="match status" value="1"/>
</dbReference>
<sequence length="715" mass="75575">MRLRGRSVLSAVSSLLLCGLLAGVVVAAATFPALAVSGLAAKSGADHFESLPTTFDVLPAPQISYVYASDGKTLLAMMYDENRRDVPITDVAPVMAQAIVAAEDTRFYQHHGVDAKGVARAFVNNQNGGDQQGASTLTMQYVRQVSAYTARTPQEVVEATDKTPARKVREMKLAVALEKKLSKAQILERYLNISSYGHGAYGIFAASHVYFNKDPKDLTLPEAALIAGLVKAPTTNDPATAEGLPRALDRQKYVLDQMVTMGYITGQQADEAAAAELTIVGRRTPEGCEAVQRADLGAGFMCDYLRRWWLEQPAFGADAYERQNKLRSGGYTIVSSMSVQAQAATFKYAQNQPGAGNSVKLGDSDAAMLAAIEPGTGRVQALATNRNFSNDQTHNGASTNPAKKGQKGNYPNTTVPLITGGPEILGYQAGSSFKMFSAVAALEAGLPLSHTENVQKQFVSDYPVDPSSPTACNGAHYCPKNSGDQAGDFNMWQSFGMSLNTYFVPLQQKVGAEKVVDVAQRLGIQFRSSNDAKLAADAHQWGAFTLGVSDTTPLDLANAYATLAADGKFCAPTPIVEIRDFNGNKIDAGSPQCRQVVDPDVARAAVDMARCPVGDQSAFNACPDGGTAAGVHGQVDRPVAGKTGTTDSEKSATFVVMAKQLAVAGIVTDPDNPQTNKTMSHPVINNAVAYTLKGALAGVPAVNFTAPSHAKAFGG</sequence>
<dbReference type="Pfam" id="PF00905">
    <property type="entry name" value="Transpeptidase"/>
    <property type="match status" value="1"/>
</dbReference>
<evidence type="ECO:0000313" key="14">
    <source>
        <dbReference type="Proteomes" id="UP001501470"/>
    </source>
</evidence>
<proteinExistence type="predicted"/>
<dbReference type="Gene3D" id="1.10.3810.10">
    <property type="entry name" value="Biosynthetic peptidoglycan transglycosylase-like"/>
    <property type="match status" value="1"/>
</dbReference>
<evidence type="ECO:0000256" key="5">
    <source>
        <dbReference type="ARBA" id="ARBA00022801"/>
    </source>
</evidence>
<keyword evidence="14" id="KW-1185">Reference proteome</keyword>
<feature type="signal peptide" evidence="10">
    <location>
        <begin position="1"/>
        <end position="27"/>
    </location>
</feature>
<evidence type="ECO:0000313" key="13">
    <source>
        <dbReference type="EMBL" id="GAA1569807.1"/>
    </source>
</evidence>
<accession>A0ABP4P1K5</accession>
<evidence type="ECO:0000256" key="4">
    <source>
        <dbReference type="ARBA" id="ARBA00022679"/>
    </source>
</evidence>
<evidence type="ECO:0000256" key="6">
    <source>
        <dbReference type="ARBA" id="ARBA00023268"/>
    </source>
</evidence>
<evidence type="ECO:0000256" key="9">
    <source>
        <dbReference type="SAM" id="MobiDB-lite"/>
    </source>
</evidence>
<evidence type="ECO:0000259" key="11">
    <source>
        <dbReference type="Pfam" id="PF00905"/>
    </source>
</evidence>
<evidence type="ECO:0000256" key="10">
    <source>
        <dbReference type="SAM" id="SignalP"/>
    </source>
</evidence>
<dbReference type="Proteomes" id="UP001501470">
    <property type="component" value="Unassembled WGS sequence"/>
</dbReference>
<dbReference type="InterPro" id="IPR050396">
    <property type="entry name" value="Glycosyltr_51/Transpeptidase"/>
</dbReference>
<protein>
    <submittedName>
        <fullName evidence="13">Transglycosylase domain-containing protein</fullName>
    </submittedName>
</protein>
<evidence type="ECO:0000256" key="7">
    <source>
        <dbReference type="ARBA" id="ARBA00034000"/>
    </source>
</evidence>
<feature type="region of interest" description="Disordered" evidence="9">
    <location>
        <begin position="386"/>
        <end position="411"/>
    </location>
</feature>
<keyword evidence="2" id="KW-0645">Protease</keyword>
<reference evidence="14" key="1">
    <citation type="journal article" date="2019" name="Int. J. Syst. Evol. Microbiol.">
        <title>The Global Catalogue of Microorganisms (GCM) 10K type strain sequencing project: providing services to taxonomists for standard genome sequencing and annotation.</title>
        <authorList>
            <consortium name="The Broad Institute Genomics Platform"/>
            <consortium name="The Broad Institute Genome Sequencing Center for Infectious Disease"/>
            <person name="Wu L."/>
            <person name="Ma J."/>
        </authorList>
    </citation>
    <scope>NUCLEOTIDE SEQUENCE [LARGE SCALE GENOMIC DNA]</scope>
    <source>
        <strain evidence="14">JCM 15933</strain>
    </source>
</reference>
<dbReference type="InterPro" id="IPR012338">
    <property type="entry name" value="Beta-lactam/transpept-like"/>
</dbReference>
<evidence type="ECO:0000256" key="2">
    <source>
        <dbReference type="ARBA" id="ARBA00022670"/>
    </source>
</evidence>
<keyword evidence="1" id="KW-0121">Carboxypeptidase</keyword>
<evidence type="ECO:0000256" key="1">
    <source>
        <dbReference type="ARBA" id="ARBA00022645"/>
    </source>
</evidence>
<dbReference type="SUPFAM" id="SSF56601">
    <property type="entry name" value="beta-lactamase/transpeptidase-like"/>
    <property type="match status" value="1"/>
</dbReference>
<dbReference type="SUPFAM" id="SSF53955">
    <property type="entry name" value="Lysozyme-like"/>
    <property type="match status" value="1"/>
</dbReference>
<evidence type="ECO:0000256" key="8">
    <source>
        <dbReference type="ARBA" id="ARBA00049902"/>
    </source>
</evidence>
<comment type="catalytic activity">
    <reaction evidence="8">
        <text>[GlcNAc-(1-&gt;4)-Mur2Ac(oyl-L-Ala-gamma-D-Glu-L-Lys-D-Ala-D-Ala)](n)-di-trans,octa-cis-undecaprenyl diphosphate + beta-D-GlcNAc-(1-&gt;4)-Mur2Ac(oyl-L-Ala-gamma-D-Glu-L-Lys-D-Ala-D-Ala)-di-trans,octa-cis-undecaprenyl diphosphate = [GlcNAc-(1-&gt;4)-Mur2Ac(oyl-L-Ala-gamma-D-Glu-L-Lys-D-Ala-D-Ala)](n+1)-di-trans,octa-cis-undecaprenyl diphosphate + di-trans,octa-cis-undecaprenyl diphosphate + H(+)</text>
        <dbReference type="Rhea" id="RHEA:23708"/>
        <dbReference type="Rhea" id="RHEA-COMP:9602"/>
        <dbReference type="Rhea" id="RHEA-COMP:9603"/>
        <dbReference type="ChEBI" id="CHEBI:15378"/>
        <dbReference type="ChEBI" id="CHEBI:58405"/>
        <dbReference type="ChEBI" id="CHEBI:60033"/>
        <dbReference type="ChEBI" id="CHEBI:78435"/>
        <dbReference type="EC" id="2.4.99.28"/>
    </reaction>
</comment>
<keyword evidence="5" id="KW-0378">Hydrolase</keyword>
<keyword evidence="3" id="KW-0328">Glycosyltransferase</keyword>
<organism evidence="13 14">
    <name type="scientific">Dactylosporangium maewongense</name>
    <dbReference type="NCBI Taxonomy" id="634393"/>
    <lineage>
        <taxon>Bacteria</taxon>
        <taxon>Bacillati</taxon>
        <taxon>Actinomycetota</taxon>
        <taxon>Actinomycetes</taxon>
        <taxon>Micromonosporales</taxon>
        <taxon>Micromonosporaceae</taxon>
        <taxon>Dactylosporangium</taxon>
    </lineage>
</organism>
<keyword evidence="4" id="KW-0808">Transferase</keyword>
<evidence type="ECO:0000259" key="12">
    <source>
        <dbReference type="Pfam" id="PF00912"/>
    </source>
</evidence>
<gene>
    <name evidence="13" type="ORF">GCM10009827_109500</name>
</gene>
<dbReference type="InterPro" id="IPR036950">
    <property type="entry name" value="PBP_transglycosylase"/>
</dbReference>
<feature type="domain" description="Penicillin-binding protein transpeptidase" evidence="11">
    <location>
        <begin position="371"/>
        <end position="679"/>
    </location>
</feature>
<dbReference type="InterPro" id="IPR001264">
    <property type="entry name" value="Glyco_trans_51"/>
</dbReference>
<dbReference type="RefSeq" id="WP_344514015.1">
    <property type="nucleotide sequence ID" value="NZ_BAAAQD010000043.1"/>
</dbReference>
<comment type="caution">
    <text evidence="13">The sequence shown here is derived from an EMBL/GenBank/DDBJ whole genome shotgun (WGS) entry which is preliminary data.</text>
</comment>
<keyword evidence="6" id="KW-0511">Multifunctional enzyme</keyword>
<dbReference type="InterPro" id="IPR023346">
    <property type="entry name" value="Lysozyme-like_dom_sf"/>
</dbReference>
<dbReference type="InterPro" id="IPR001460">
    <property type="entry name" value="PCN-bd_Tpept"/>
</dbReference>
<dbReference type="Gene3D" id="3.40.710.10">
    <property type="entry name" value="DD-peptidase/beta-lactamase superfamily"/>
    <property type="match status" value="1"/>
</dbReference>
<feature type="chain" id="PRO_5045195069" evidence="10">
    <location>
        <begin position="28"/>
        <end position="715"/>
    </location>
</feature>